<keyword evidence="5" id="KW-0997">Cell inner membrane</keyword>
<evidence type="ECO:0000256" key="9">
    <source>
        <dbReference type="ARBA" id="ARBA00023136"/>
    </source>
</evidence>
<keyword evidence="7" id="KW-0653">Protein transport</keyword>
<proteinExistence type="inferred from homology"/>
<keyword evidence="9 11" id="KW-0472">Membrane</keyword>
<accession>A0A0U1L581</accession>
<comment type="similarity">
    <text evidence="2">Belongs to the TonB family.</text>
</comment>
<keyword evidence="8 11" id="KW-1133">Transmembrane helix</keyword>
<dbReference type="RefSeq" id="WP_021170447.1">
    <property type="nucleotide sequence ID" value="NZ_CTRP01000014.1"/>
</dbReference>
<dbReference type="InterPro" id="IPR006260">
    <property type="entry name" value="TonB/TolA_C"/>
</dbReference>
<evidence type="ECO:0000256" key="7">
    <source>
        <dbReference type="ARBA" id="ARBA00022927"/>
    </source>
</evidence>
<dbReference type="AlphaFoldDB" id="A0A0U1L581"/>
<feature type="domain" description="TonB C-terminal" evidence="12">
    <location>
        <begin position="172"/>
        <end position="265"/>
    </location>
</feature>
<evidence type="ECO:0000256" key="3">
    <source>
        <dbReference type="ARBA" id="ARBA00022448"/>
    </source>
</evidence>
<keyword evidence="4" id="KW-1003">Cell membrane</keyword>
<dbReference type="PANTHER" id="PTHR33446">
    <property type="entry name" value="PROTEIN TONB-RELATED"/>
    <property type="match status" value="1"/>
</dbReference>
<dbReference type="GO" id="GO:0015891">
    <property type="term" value="P:siderophore transport"/>
    <property type="evidence" value="ECO:0007669"/>
    <property type="project" value="InterPro"/>
</dbReference>
<evidence type="ECO:0000256" key="10">
    <source>
        <dbReference type="SAM" id="MobiDB-lite"/>
    </source>
</evidence>
<dbReference type="InterPro" id="IPR037682">
    <property type="entry name" value="TonB_C"/>
</dbReference>
<feature type="transmembrane region" description="Helical" evidence="11">
    <location>
        <begin position="12"/>
        <end position="31"/>
    </location>
</feature>
<dbReference type="PRINTS" id="PR01374">
    <property type="entry name" value="TONBPROTEIN"/>
</dbReference>
<feature type="compositionally biased region" description="Pro residues" evidence="10">
    <location>
        <begin position="88"/>
        <end position="101"/>
    </location>
</feature>
<dbReference type="GO" id="GO:0098797">
    <property type="term" value="C:plasma membrane protein complex"/>
    <property type="evidence" value="ECO:0007669"/>
    <property type="project" value="TreeGrafter"/>
</dbReference>
<name>A0A0U1L581_9FIRM</name>
<evidence type="ECO:0000256" key="2">
    <source>
        <dbReference type="ARBA" id="ARBA00006555"/>
    </source>
</evidence>
<feature type="compositionally biased region" description="Gly residues" evidence="10">
    <location>
        <begin position="135"/>
        <end position="172"/>
    </location>
</feature>
<reference evidence="14" key="1">
    <citation type="submission" date="2015-03" db="EMBL/GenBank/DDBJ databases">
        <authorList>
            <person name="Nijsse Bart"/>
        </authorList>
    </citation>
    <scope>NUCLEOTIDE SEQUENCE [LARGE SCALE GENOMIC DNA]</scope>
</reference>
<keyword evidence="3" id="KW-0813">Transport</keyword>
<dbReference type="Gene3D" id="3.30.1150.10">
    <property type="match status" value="1"/>
</dbReference>
<protein>
    <submittedName>
        <fullName evidence="13">Ferric siderophore transport system, periplasmic binding protein TonB</fullName>
    </submittedName>
</protein>
<keyword evidence="6 11" id="KW-0812">Transmembrane</keyword>
<dbReference type="GO" id="GO:0031992">
    <property type="term" value="F:energy transducer activity"/>
    <property type="evidence" value="ECO:0007669"/>
    <property type="project" value="InterPro"/>
</dbReference>
<evidence type="ECO:0000256" key="4">
    <source>
        <dbReference type="ARBA" id="ARBA00022475"/>
    </source>
</evidence>
<comment type="subcellular location">
    <subcellularLocation>
        <location evidence="1">Cell inner membrane</location>
        <topology evidence="1">Single-pass membrane protein</topology>
        <orientation evidence="1">Periplasmic side</orientation>
    </subcellularLocation>
</comment>
<dbReference type="GO" id="GO:0030288">
    <property type="term" value="C:outer membrane-bounded periplasmic space"/>
    <property type="evidence" value="ECO:0007669"/>
    <property type="project" value="InterPro"/>
</dbReference>
<dbReference type="PANTHER" id="PTHR33446:SF2">
    <property type="entry name" value="PROTEIN TONB"/>
    <property type="match status" value="1"/>
</dbReference>
<sequence>MELAAGLRWRKAMIISLLVHSIVLTGAGWLVNKALLPVEMPPETLIELELANGPEGPEGPEGSSLAAAAPAAAPVSPASPSPAAVSPAPVPNLPQPTPVQPAPVAESVMPEPVVAVSAMALVGVDSGAIAAAGESAGGDGGGGTSSSGGSSQGGQGSGGGTGMSGGGSGSAGGVIPPGILSRREPNYPEQARQTGIEGTVVLRIEILENGHAGDVSIAESSGSELLDDAAVAAVQRWRFVPAKVRETGQRIACQTTMPVVFKLRA</sequence>
<dbReference type="InterPro" id="IPR051045">
    <property type="entry name" value="TonB-dependent_transducer"/>
</dbReference>
<evidence type="ECO:0000256" key="8">
    <source>
        <dbReference type="ARBA" id="ARBA00022989"/>
    </source>
</evidence>
<feature type="region of interest" description="Disordered" evidence="10">
    <location>
        <begin position="50"/>
        <end position="103"/>
    </location>
</feature>
<evidence type="ECO:0000256" key="6">
    <source>
        <dbReference type="ARBA" id="ARBA00022692"/>
    </source>
</evidence>
<evidence type="ECO:0000313" key="13">
    <source>
        <dbReference type="EMBL" id="CQR74459.1"/>
    </source>
</evidence>
<evidence type="ECO:0000256" key="1">
    <source>
        <dbReference type="ARBA" id="ARBA00004383"/>
    </source>
</evidence>
<dbReference type="GO" id="GO:0015031">
    <property type="term" value="P:protein transport"/>
    <property type="evidence" value="ECO:0007669"/>
    <property type="project" value="UniProtKB-KW"/>
</dbReference>
<gene>
    <name evidence="13" type="ORF">SpAn4DRAFT_0921</name>
</gene>
<evidence type="ECO:0000259" key="12">
    <source>
        <dbReference type="PROSITE" id="PS52015"/>
    </source>
</evidence>
<dbReference type="SUPFAM" id="SSF74653">
    <property type="entry name" value="TolA/TonB C-terminal domain"/>
    <property type="match status" value="1"/>
</dbReference>
<dbReference type="PROSITE" id="PS52015">
    <property type="entry name" value="TONB_CTD"/>
    <property type="match status" value="1"/>
</dbReference>
<evidence type="ECO:0000256" key="11">
    <source>
        <dbReference type="SAM" id="Phobius"/>
    </source>
</evidence>
<evidence type="ECO:0000313" key="14">
    <source>
        <dbReference type="Proteomes" id="UP000049855"/>
    </source>
</evidence>
<dbReference type="NCBIfam" id="TIGR01352">
    <property type="entry name" value="tonB_Cterm"/>
    <property type="match status" value="1"/>
</dbReference>
<dbReference type="GO" id="GO:0055085">
    <property type="term" value="P:transmembrane transport"/>
    <property type="evidence" value="ECO:0007669"/>
    <property type="project" value="InterPro"/>
</dbReference>
<keyword evidence="14" id="KW-1185">Reference proteome</keyword>
<dbReference type="Pfam" id="PF03544">
    <property type="entry name" value="TonB_C"/>
    <property type="match status" value="1"/>
</dbReference>
<dbReference type="Proteomes" id="UP000049855">
    <property type="component" value="Unassembled WGS sequence"/>
</dbReference>
<feature type="compositionally biased region" description="Low complexity" evidence="10">
    <location>
        <begin position="60"/>
        <end position="87"/>
    </location>
</feature>
<dbReference type="EMBL" id="CTRP01000014">
    <property type="protein sequence ID" value="CQR74459.1"/>
    <property type="molecule type" value="Genomic_DNA"/>
</dbReference>
<dbReference type="InterPro" id="IPR003538">
    <property type="entry name" value="TonB"/>
</dbReference>
<evidence type="ECO:0000256" key="5">
    <source>
        <dbReference type="ARBA" id="ARBA00022519"/>
    </source>
</evidence>
<feature type="region of interest" description="Disordered" evidence="10">
    <location>
        <begin position="135"/>
        <end position="193"/>
    </location>
</feature>
<organism evidence="13 14">
    <name type="scientific">Sporomusa ovata</name>
    <dbReference type="NCBI Taxonomy" id="2378"/>
    <lineage>
        <taxon>Bacteria</taxon>
        <taxon>Bacillati</taxon>
        <taxon>Bacillota</taxon>
        <taxon>Negativicutes</taxon>
        <taxon>Selenomonadales</taxon>
        <taxon>Sporomusaceae</taxon>
        <taxon>Sporomusa</taxon>
    </lineage>
</organism>